<keyword evidence="2" id="KW-1185">Reference proteome</keyword>
<accession>A0AA39XJE7</accession>
<name>A0AA39XJE7_9PEZI</name>
<proteinExistence type="predicted"/>
<sequence length="260" mass="28817">MQFQHQTLSACQTSSRVWVSSEEQLRTKYNKIRSSANHLGLSPSPFFPQTECEFVQLQARIKNADLEKLKAKICQKEADIKARRIPDQRVAPAPDVPVAALLGNRIGQDGLSPVLARPNPFNAAGSANTIPTCERVDWPCTAQFSQDGEGRVKQTDHSTILAQTCSGPTGRLLPVPRRNCVNFRLVSLATAFSEAEAHYDGHQQDVPWSLRLIVGDRWDLHMEMRNNGRGACGNTEQIAMEDAHEGIKGLIASMDKEMEI</sequence>
<organism evidence="1 2">
    <name type="scientific">Bombardia bombarda</name>
    <dbReference type="NCBI Taxonomy" id="252184"/>
    <lineage>
        <taxon>Eukaryota</taxon>
        <taxon>Fungi</taxon>
        <taxon>Dikarya</taxon>
        <taxon>Ascomycota</taxon>
        <taxon>Pezizomycotina</taxon>
        <taxon>Sordariomycetes</taxon>
        <taxon>Sordariomycetidae</taxon>
        <taxon>Sordariales</taxon>
        <taxon>Lasiosphaeriaceae</taxon>
        <taxon>Bombardia</taxon>
    </lineage>
</organism>
<comment type="caution">
    <text evidence="1">The sequence shown here is derived from an EMBL/GenBank/DDBJ whole genome shotgun (WGS) entry which is preliminary data.</text>
</comment>
<protein>
    <submittedName>
        <fullName evidence="1">Uncharacterized protein</fullName>
    </submittedName>
</protein>
<reference evidence="1" key="1">
    <citation type="submission" date="2023-06" db="EMBL/GenBank/DDBJ databases">
        <title>Genome-scale phylogeny and comparative genomics of the fungal order Sordariales.</title>
        <authorList>
            <consortium name="Lawrence Berkeley National Laboratory"/>
            <person name="Hensen N."/>
            <person name="Bonometti L."/>
            <person name="Westerberg I."/>
            <person name="Brannstrom I.O."/>
            <person name="Guillou S."/>
            <person name="Cros-Aarteil S."/>
            <person name="Calhoun S."/>
            <person name="Haridas S."/>
            <person name="Kuo A."/>
            <person name="Mondo S."/>
            <person name="Pangilinan J."/>
            <person name="Riley R."/>
            <person name="LaButti K."/>
            <person name="Andreopoulos B."/>
            <person name="Lipzen A."/>
            <person name="Chen C."/>
            <person name="Yanf M."/>
            <person name="Daum C."/>
            <person name="Ng V."/>
            <person name="Clum A."/>
            <person name="Steindorff A."/>
            <person name="Ohm R."/>
            <person name="Martin F."/>
            <person name="Silar P."/>
            <person name="Natvig D."/>
            <person name="Lalanne C."/>
            <person name="Gautier V."/>
            <person name="Ament-velasquez S.L."/>
            <person name="Kruys A."/>
            <person name="Hutchinson M.I."/>
            <person name="Powell A.J."/>
            <person name="Barry K."/>
            <person name="Miller A.N."/>
            <person name="Grigoriev I.V."/>
            <person name="Debuchy R."/>
            <person name="Gladieux P."/>
            <person name="Thoren M.H."/>
            <person name="Johannesson H."/>
        </authorList>
    </citation>
    <scope>NUCLEOTIDE SEQUENCE</scope>
    <source>
        <strain evidence="1">SMH3391-2</strain>
    </source>
</reference>
<dbReference type="AlphaFoldDB" id="A0AA39XJE7"/>
<dbReference type="Proteomes" id="UP001174934">
    <property type="component" value="Unassembled WGS sequence"/>
</dbReference>
<evidence type="ECO:0000313" key="1">
    <source>
        <dbReference type="EMBL" id="KAK0635019.1"/>
    </source>
</evidence>
<dbReference type="EMBL" id="JAULSR010000001">
    <property type="protein sequence ID" value="KAK0635019.1"/>
    <property type="molecule type" value="Genomic_DNA"/>
</dbReference>
<gene>
    <name evidence="1" type="ORF">B0T17DRAFT_502610</name>
</gene>
<evidence type="ECO:0000313" key="2">
    <source>
        <dbReference type="Proteomes" id="UP001174934"/>
    </source>
</evidence>